<feature type="domain" description="PX" evidence="2">
    <location>
        <begin position="77"/>
        <end position="192"/>
    </location>
</feature>
<protein>
    <recommendedName>
        <fullName evidence="2">PX domain-containing protein</fullName>
    </recommendedName>
</protein>
<dbReference type="AlphaFoldDB" id="A0A7S0VSC1"/>
<dbReference type="Gene3D" id="3.30.1520.10">
    <property type="entry name" value="Phox-like domain"/>
    <property type="match status" value="1"/>
</dbReference>
<organism evidence="3">
    <name type="scientific">Hemiselmis tepida</name>
    <dbReference type="NCBI Taxonomy" id="464990"/>
    <lineage>
        <taxon>Eukaryota</taxon>
        <taxon>Cryptophyceae</taxon>
        <taxon>Cryptomonadales</taxon>
        <taxon>Hemiselmidaceae</taxon>
        <taxon>Hemiselmis</taxon>
    </lineage>
</organism>
<dbReference type="PROSITE" id="PS50195">
    <property type="entry name" value="PX"/>
    <property type="match status" value="1"/>
</dbReference>
<evidence type="ECO:0000259" key="2">
    <source>
        <dbReference type="PROSITE" id="PS50195"/>
    </source>
</evidence>
<dbReference type="PANTHER" id="PTHR22775">
    <property type="entry name" value="SORTING NEXIN"/>
    <property type="match status" value="1"/>
</dbReference>
<evidence type="ECO:0000256" key="1">
    <source>
        <dbReference type="SAM" id="MobiDB-lite"/>
    </source>
</evidence>
<feature type="region of interest" description="Disordered" evidence="1">
    <location>
        <begin position="1"/>
        <end position="22"/>
    </location>
</feature>
<dbReference type="GO" id="GO:0035091">
    <property type="term" value="F:phosphatidylinositol binding"/>
    <property type="evidence" value="ECO:0007669"/>
    <property type="project" value="InterPro"/>
</dbReference>
<dbReference type="SUPFAM" id="SSF64268">
    <property type="entry name" value="PX domain"/>
    <property type="match status" value="1"/>
</dbReference>
<proteinExistence type="predicted"/>
<dbReference type="InterPro" id="IPR001683">
    <property type="entry name" value="PX_dom"/>
</dbReference>
<dbReference type="CDD" id="cd06093">
    <property type="entry name" value="PX_domain"/>
    <property type="match status" value="1"/>
</dbReference>
<dbReference type="PANTHER" id="PTHR22775:SF3">
    <property type="entry name" value="SORTING NEXIN-13"/>
    <property type="match status" value="1"/>
</dbReference>
<dbReference type="Pfam" id="PF00787">
    <property type="entry name" value="PX"/>
    <property type="match status" value="1"/>
</dbReference>
<gene>
    <name evidence="3" type="ORF">HTEP1355_LOCUS8701</name>
</gene>
<dbReference type="EMBL" id="HBFN01015061">
    <property type="protein sequence ID" value="CAD8795062.1"/>
    <property type="molecule type" value="Transcribed_RNA"/>
</dbReference>
<name>A0A7S0VSC1_9CRYP</name>
<evidence type="ECO:0000313" key="3">
    <source>
        <dbReference type="EMBL" id="CAD8795062.1"/>
    </source>
</evidence>
<dbReference type="InterPro" id="IPR036871">
    <property type="entry name" value="PX_dom_sf"/>
</dbReference>
<accession>A0A7S0VSC1</accession>
<reference evidence="3" key="1">
    <citation type="submission" date="2021-01" db="EMBL/GenBank/DDBJ databases">
        <authorList>
            <person name="Corre E."/>
            <person name="Pelletier E."/>
            <person name="Niang G."/>
            <person name="Scheremetjew M."/>
            <person name="Finn R."/>
            <person name="Kale V."/>
            <person name="Holt S."/>
            <person name="Cochrane G."/>
            <person name="Meng A."/>
            <person name="Brown T."/>
            <person name="Cohen L."/>
        </authorList>
    </citation>
    <scope>NUCLEOTIDE SEQUENCE</scope>
    <source>
        <strain evidence="3">CCMP443</strain>
    </source>
</reference>
<dbReference type="SMART" id="SM00312">
    <property type="entry name" value="PX"/>
    <property type="match status" value="1"/>
</dbReference>
<sequence length="209" mass="22641">MRHELDATSDWANGGASRMSVQSSGFRGGGMVAHGMNGVAEELEPLRVGAGGDDDLHDLGSTTTLDTERGLRAQPDMAQRAMGRMCFGVSLPGTGHTEYVFQISGAGGKSWKVARRYSDFLDLDNKLRQMFGRPTRPFPPLPEKKLIGSTSSEVVEKRQPMLTAYLQAVLENSILSSTAEVQRFIDADATDAAPPTPSVFRSNVPRPMQ</sequence>